<dbReference type="EMBL" id="JAJUBC010000020">
    <property type="protein sequence ID" value="MDD1794780.1"/>
    <property type="molecule type" value="Genomic_DNA"/>
</dbReference>
<organism evidence="2 3">
    <name type="scientific">Enterovibrio gelatinilyticus</name>
    <dbReference type="NCBI Taxonomy" id="2899819"/>
    <lineage>
        <taxon>Bacteria</taxon>
        <taxon>Pseudomonadati</taxon>
        <taxon>Pseudomonadota</taxon>
        <taxon>Gammaproteobacteria</taxon>
        <taxon>Vibrionales</taxon>
        <taxon>Vibrionaceae</taxon>
        <taxon>Enterovibrio</taxon>
    </lineage>
</organism>
<evidence type="ECO:0000313" key="2">
    <source>
        <dbReference type="EMBL" id="MDD1794780.1"/>
    </source>
</evidence>
<dbReference type="Proteomes" id="UP001149400">
    <property type="component" value="Unassembled WGS sequence"/>
</dbReference>
<dbReference type="PROSITE" id="PS50005">
    <property type="entry name" value="TPR"/>
    <property type="match status" value="1"/>
</dbReference>
<accession>A0ABT5R3D6</accession>
<sequence>MTHYFSQALANTRRAFTLCHQKKLAVGLISLGLMGCANLSVQGLFSHYSAALKPSHQLASQGEYEQALALLPESVDGDLLDGMERGRLALLAGDEVISKEGFDQADIAATEQQRQAVIQVSEGFNQAGALLSNDNMLTYTPPDYELGFLHLYLMLGYLQEGDLTAALVESRRANRVQEEARKLRETELKNATNSAKNNGIADNVGAVLARYPDAGDKLEAVQNGYLFYLSALLYEAEGNLNGAFIDYSRALAVAPDNQYIADATMRVAFKQGRNSELDLLEKRYGDYQRPLRSQSQLVVINEQGVVNARQDWRLPIWLTDSDGYLETYSLALPYYTSFSATPQQSFGIDGVTVTPSALVNVNAMAQNALSEAMPAMSVRQILRLVAKNEMRKSLSKNDESGVGNFVASILNVLTEQPDTRSWQTLPESAGVFSGMYSGGQHVVTVDGQSIDVALESGKTTLVWLSRQGGNVVHWQGILGDI</sequence>
<name>A0ABT5R3D6_9GAMM</name>
<gene>
    <name evidence="2" type="ORF">LRP50_16715</name>
</gene>
<keyword evidence="3" id="KW-1185">Reference proteome</keyword>
<proteinExistence type="predicted"/>
<evidence type="ECO:0008006" key="4">
    <source>
        <dbReference type="Google" id="ProtNLM"/>
    </source>
</evidence>
<feature type="repeat" description="TPR" evidence="1">
    <location>
        <begin position="224"/>
        <end position="257"/>
    </location>
</feature>
<evidence type="ECO:0000313" key="3">
    <source>
        <dbReference type="Proteomes" id="UP001149400"/>
    </source>
</evidence>
<protein>
    <recommendedName>
        <fullName evidence="4">Lipoprotein</fullName>
    </recommendedName>
</protein>
<comment type="caution">
    <text evidence="2">The sequence shown here is derived from an EMBL/GenBank/DDBJ whole genome shotgun (WGS) entry which is preliminary data.</text>
</comment>
<dbReference type="InterPro" id="IPR011990">
    <property type="entry name" value="TPR-like_helical_dom_sf"/>
</dbReference>
<evidence type="ECO:0000256" key="1">
    <source>
        <dbReference type="PROSITE-ProRule" id="PRU00339"/>
    </source>
</evidence>
<reference evidence="2" key="1">
    <citation type="submission" date="2021-12" db="EMBL/GenBank/DDBJ databases">
        <title>Enterovibrio ZSDZ35 sp. nov. and Enterovibrio ZSDZ42 sp. nov., isolated from coastal seawater in Qingdao.</title>
        <authorList>
            <person name="Zhang P."/>
        </authorList>
    </citation>
    <scope>NUCLEOTIDE SEQUENCE</scope>
    <source>
        <strain evidence="2">ZSDZ42</strain>
    </source>
</reference>
<dbReference type="RefSeq" id="WP_274165603.1">
    <property type="nucleotide sequence ID" value="NZ_JAJUBC010000020.1"/>
</dbReference>
<keyword evidence="1" id="KW-0802">TPR repeat</keyword>
<dbReference type="SUPFAM" id="SSF48452">
    <property type="entry name" value="TPR-like"/>
    <property type="match status" value="1"/>
</dbReference>
<dbReference type="InterPro" id="IPR019734">
    <property type="entry name" value="TPR_rpt"/>
</dbReference>